<protein>
    <submittedName>
        <fullName evidence="2">Uncharacterized protein</fullName>
    </submittedName>
</protein>
<sequence>MLIGLVAALSACSALPQPSGDAILPNFEALPKALATLPRTPTPDPAVQAATRDTHTPMPSLTPSATSTATPVRGVFMGAATAPLGTPSTRSSLQAPLIITQPSLATTRQAANPISGVNVPLIGANPPPAPIAPSGQCSVPIAAPFVRAASDPNIRPRLGCPRAEPISLTIVTQPFERGLMFWRDTREIYVLALQARGAAANTAWKFTDGWTEAQPERDPSLQPPEPLLQPIRGFGAIWRANPAVREALGWAVAAEQPYNGLWQVFEGGLMLSGNDGTVYAVAVDTNAPTAIGVHFGALSP</sequence>
<comment type="caution">
    <text evidence="2">The sequence shown here is derived from an EMBL/GenBank/DDBJ whole genome shotgun (WGS) entry which is preliminary data.</text>
</comment>
<evidence type="ECO:0000313" key="3">
    <source>
        <dbReference type="Proteomes" id="UP000229681"/>
    </source>
</evidence>
<accession>A0A2M8PHZ5</accession>
<name>A0A2M8PHZ5_9CHLR</name>
<reference evidence="2 3" key="1">
    <citation type="submission" date="2017-11" db="EMBL/GenBank/DDBJ databases">
        <title>Evolution of Phototrophy in the Chloroflexi Phylum Driven by Horizontal Gene Transfer.</title>
        <authorList>
            <person name="Ward L.M."/>
            <person name="Hemp J."/>
            <person name="Shih P.M."/>
            <person name="Mcglynn S.E."/>
            <person name="Fischer W."/>
        </authorList>
    </citation>
    <scope>NUCLEOTIDE SEQUENCE [LARGE SCALE GENOMIC DNA]</scope>
    <source>
        <strain evidence="2">JP3_13</strain>
    </source>
</reference>
<dbReference type="Proteomes" id="UP000229681">
    <property type="component" value="Unassembled WGS sequence"/>
</dbReference>
<evidence type="ECO:0000256" key="1">
    <source>
        <dbReference type="SAM" id="MobiDB-lite"/>
    </source>
</evidence>
<dbReference type="AlphaFoldDB" id="A0A2M8PHZ5"/>
<feature type="compositionally biased region" description="Low complexity" evidence="1">
    <location>
        <begin position="56"/>
        <end position="68"/>
    </location>
</feature>
<dbReference type="EMBL" id="PGTM01000012">
    <property type="protein sequence ID" value="PJF37167.1"/>
    <property type="molecule type" value="Genomic_DNA"/>
</dbReference>
<feature type="region of interest" description="Disordered" evidence="1">
    <location>
        <begin position="37"/>
        <end position="68"/>
    </location>
</feature>
<evidence type="ECO:0000313" key="2">
    <source>
        <dbReference type="EMBL" id="PJF37167.1"/>
    </source>
</evidence>
<proteinExistence type="predicted"/>
<gene>
    <name evidence="2" type="ORF">CUN49_01745</name>
</gene>
<organism evidence="2 3">
    <name type="scientific">Candidatus Thermofonsia Clade 1 bacterium</name>
    <dbReference type="NCBI Taxonomy" id="2364210"/>
    <lineage>
        <taxon>Bacteria</taxon>
        <taxon>Bacillati</taxon>
        <taxon>Chloroflexota</taxon>
        <taxon>Candidatus Thermofontia</taxon>
        <taxon>Candidatus Thermofonsia Clade 1</taxon>
    </lineage>
</organism>